<keyword evidence="1" id="KW-0812">Transmembrane</keyword>
<comment type="caution">
    <text evidence="2">The sequence shown here is derived from an EMBL/GenBank/DDBJ whole genome shotgun (WGS) entry which is preliminary data.</text>
</comment>
<reference evidence="2 3" key="1">
    <citation type="submission" date="2015-04" db="EMBL/GenBank/DDBJ databases">
        <title>Draft genome sequence of bacteremic isolate Catabacter hongkongensis type strain HKU16T.</title>
        <authorList>
            <person name="Lau S.K."/>
            <person name="Teng J.L."/>
            <person name="Huang Y."/>
            <person name="Curreem S.O."/>
            <person name="Tsui S.K."/>
            <person name="Woo P.C."/>
        </authorList>
    </citation>
    <scope>NUCLEOTIDE SEQUENCE [LARGE SCALE GENOMIC DNA]</scope>
    <source>
        <strain evidence="2 3">HKU16</strain>
    </source>
</reference>
<dbReference type="STRING" id="270498.CHK_0008"/>
<evidence type="ECO:0000313" key="2">
    <source>
        <dbReference type="EMBL" id="KKI52474.1"/>
    </source>
</evidence>
<name>A0A0M2NIW3_9FIRM</name>
<proteinExistence type="predicted"/>
<keyword evidence="1" id="KW-1133">Transmembrane helix</keyword>
<feature type="transmembrane region" description="Helical" evidence="1">
    <location>
        <begin position="32"/>
        <end position="53"/>
    </location>
</feature>
<accession>A0A0M2NIW3</accession>
<keyword evidence="1" id="KW-0472">Membrane</keyword>
<sequence>MLRRRISAVGTSVQTAVIFLMTFFTIHNCLLLSLYPLFITYPKAFIKGIFLIFPDNRRTKFLTFVKPFREFQNVIFIELKPLRKYILSI</sequence>
<evidence type="ECO:0000256" key="1">
    <source>
        <dbReference type="SAM" id="Phobius"/>
    </source>
</evidence>
<organism evidence="2 3">
    <name type="scientific">Christensenella hongkongensis</name>
    <dbReference type="NCBI Taxonomy" id="270498"/>
    <lineage>
        <taxon>Bacteria</taxon>
        <taxon>Bacillati</taxon>
        <taxon>Bacillota</taxon>
        <taxon>Clostridia</taxon>
        <taxon>Christensenellales</taxon>
        <taxon>Christensenellaceae</taxon>
        <taxon>Christensenella</taxon>
    </lineage>
</organism>
<protein>
    <submittedName>
        <fullName evidence="2">Uncharacterized protein</fullName>
    </submittedName>
</protein>
<dbReference type="AlphaFoldDB" id="A0A0M2NIW3"/>
<gene>
    <name evidence="2" type="ORF">CHK_0008</name>
</gene>
<evidence type="ECO:0000313" key="3">
    <source>
        <dbReference type="Proteomes" id="UP000034076"/>
    </source>
</evidence>
<dbReference type="Proteomes" id="UP000034076">
    <property type="component" value="Unassembled WGS sequence"/>
</dbReference>
<dbReference type="EMBL" id="LAYJ01000002">
    <property type="protein sequence ID" value="KKI52474.1"/>
    <property type="molecule type" value="Genomic_DNA"/>
</dbReference>
<feature type="transmembrane region" description="Helical" evidence="1">
    <location>
        <begin position="7"/>
        <end position="26"/>
    </location>
</feature>
<keyword evidence="3" id="KW-1185">Reference proteome</keyword>